<dbReference type="AlphaFoldDB" id="A0A443IIT7"/>
<dbReference type="RefSeq" id="WP_164881910.1">
    <property type="nucleotide sequence ID" value="NZ_SAUW01000066.1"/>
</dbReference>
<dbReference type="PANTHER" id="PTHR36455:SF1">
    <property type="entry name" value="BLR8292 PROTEIN"/>
    <property type="match status" value="1"/>
</dbReference>
<evidence type="ECO:0000313" key="2">
    <source>
        <dbReference type="Proteomes" id="UP000285710"/>
    </source>
</evidence>
<dbReference type="EMBL" id="SAUW01000066">
    <property type="protein sequence ID" value="RWR04133.1"/>
    <property type="molecule type" value="Genomic_DNA"/>
</dbReference>
<organism evidence="1 2">
    <name type="scientific">Paenirhodobacter populi</name>
    <dbReference type="NCBI Taxonomy" id="2306993"/>
    <lineage>
        <taxon>Bacteria</taxon>
        <taxon>Pseudomonadati</taxon>
        <taxon>Pseudomonadota</taxon>
        <taxon>Alphaproteobacteria</taxon>
        <taxon>Rhodobacterales</taxon>
        <taxon>Rhodobacter group</taxon>
        <taxon>Paenirhodobacter</taxon>
    </lineage>
</organism>
<dbReference type="InterPro" id="IPR008878">
    <property type="entry name" value="Transposase_IS66_Orf2"/>
</dbReference>
<evidence type="ECO:0008006" key="3">
    <source>
        <dbReference type="Google" id="ProtNLM"/>
    </source>
</evidence>
<reference evidence="1 2" key="2">
    <citation type="submission" date="2019-01" db="EMBL/GenBank/DDBJ databases">
        <authorList>
            <person name="Li Y."/>
        </authorList>
    </citation>
    <scope>NUCLEOTIDE SEQUENCE [LARGE SCALE GENOMIC DNA]</scope>
    <source>
        <strain evidence="1 2">2D-5</strain>
    </source>
</reference>
<dbReference type="NCBIfam" id="NF033819">
    <property type="entry name" value="IS66_TnpB"/>
    <property type="match status" value="1"/>
</dbReference>
<accession>A0A443IIT7</accession>
<name>A0A443IIT7_9RHOB</name>
<evidence type="ECO:0000313" key="1">
    <source>
        <dbReference type="EMBL" id="RWR04133.1"/>
    </source>
</evidence>
<dbReference type="PANTHER" id="PTHR36455">
    <property type="match status" value="1"/>
</dbReference>
<comment type="caution">
    <text evidence="1">The sequence shown here is derived from an EMBL/GenBank/DDBJ whole genome shotgun (WGS) entry which is preliminary data.</text>
</comment>
<dbReference type="Pfam" id="PF05717">
    <property type="entry name" value="TnpB_IS66"/>
    <property type="match status" value="1"/>
</dbReference>
<proteinExistence type="predicted"/>
<gene>
    <name evidence="1" type="ORF">D2T33_21365</name>
</gene>
<protein>
    <recommendedName>
        <fullName evidence="3">Transposase</fullName>
    </recommendedName>
</protein>
<sequence>MIPAGVKVFLASQPIDFRKGMDSLLALVRDSGSDPFSGSLYVFRSKRADRVRIVWWVSHGPRH</sequence>
<reference evidence="1 2" key="1">
    <citation type="submission" date="2019-01" db="EMBL/GenBank/DDBJ databases">
        <title>Sinorhodobacter populi sp. nov. isolated from the symptomatic bark tissue of Populus euramericana canker.</title>
        <authorList>
            <person name="Xu G."/>
        </authorList>
    </citation>
    <scope>NUCLEOTIDE SEQUENCE [LARGE SCALE GENOMIC DNA]</scope>
    <source>
        <strain evidence="1 2">2D-5</strain>
    </source>
</reference>
<feature type="non-terminal residue" evidence="1">
    <location>
        <position position="63"/>
    </location>
</feature>
<keyword evidence="2" id="KW-1185">Reference proteome</keyword>
<dbReference type="Proteomes" id="UP000285710">
    <property type="component" value="Unassembled WGS sequence"/>
</dbReference>